<evidence type="ECO:0000259" key="1">
    <source>
        <dbReference type="Pfam" id="PF03061"/>
    </source>
</evidence>
<gene>
    <name evidence="2" type="ORF">E4U42_000693</name>
</gene>
<dbReference type="SUPFAM" id="SSF54637">
    <property type="entry name" value="Thioesterase/thiol ester dehydrase-isomerase"/>
    <property type="match status" value="1"/>
</dbReference>
<dbReference type="PANTHER" id="PTHR47260">
    <property type="entry name" value="UPF0644 PROTEIN PB2B4.06"/>
    <property type="match status" value="1"/>
</dbReference>
<dbReference type="AlphaFoldDB" id="A0A8K0JCN7"/>
<dbReference type="InterPro" id="IPR052061">
    <property type="entry name" value="PTE-AB_protein"/>
</dbReference>
<feature type="domain" description="Thioesterase" evidence="1">
    <location>
        <begin position="128"/>
        <end position="211"/>
    </location>
</feature>
<proteinExistence type="predicted"/>
<dbReference type="EMBL" id="SRPY01000118">
    <property type="protein sequence ID" value="KAG5928397.1"/>
    <property type="molecule type" value="Genomic_DNA"/>
</dbReference>
<reference evidence="2" key="1">
    <citation type="journal article" date="2020" name="bioRxiv">
        <title>Whole genome comparisons of ergot fungi reveals the divergence and evolution of species within the genus Claviceps are the result of varying mechanisms driving genome evolution and host range expansion.</title>
        <authorList>
            <person name="Wyka S.A."/>
            <person name="Mondo S.J."/>
            <person name="Liu M."/>
            <person name="Dettman J."/>
            <person name="Nalam V."/>
            <person name="Broders K.D."/>
        </authorList>
    </citation>
    <scope>NUCLEOTIDE SEQUENCE</scope>
    <source>
        <strain evidence="2">CCC 489</strain>
    </source>
</reference>
<accession>A0A8K0JCN7</accession>
<dbReference type="OrthoDB" id="506431at2759"/>
<protein>
    <recommendedName>
        <fullName evidence="1">Thioesterase domain-containing protein</fullName>
    </recommendedName>
</protein>
<sequence>MPAKETPILTPLNRILSPLLNLHPPNTPPDLYASALHHFTSIPWCAALLHPSSPPGQVIPFIPQCFNPLTPQHDQFVGATLASHPRGLRHMLSFFYHAHDAALRDPNHFVREVHTLFSLADGLSGYRGLIHGGVTATMMDEAMGTVNEINTALGKHGLVHQRSSVTAELDVKFLRPVPAPGVVCVTAWTEGIEGRKTRMRCEVKDGEGTVLARGASTWIALKPSL</sequence>
<dbReference type="InterPro" id="IPR006683">
    <property type="entry name" value="Thioestr_dom"/>
</dbReference>
<keyword evidence="3" id="KW-1185">Reference proteome</keyword>
<name>A0A8K0JCN7_9HYPO</name>
<dbReference type="Gene3D" id="3.10.129.10">
    <property type="entry name" value="Hotdog Thioesterase"/>
    <property type="match status" value="1"/>
</dbReference>
<dbReference type="Proteomes" id="UP000811619">
    <property type="component" value="Unassembled WGS sequence"/>
</dbReference>
<dbReference type="CDD" id="cd03443">
    <property type="entry name" value="PaaI_thioesterase"/>
    <property type="match status" value="1"/>
</dbReference>
<comment type="caution">
    <text evidence="2">The sequence shown here is derived from an EMBL/GenBank/DDBJ whole genome shotgun (WGS) entry which is preliminary data.</text>
</comment>
<evidence type="ECO:0000313" key="3">
    <source>
        <dbReference type="Proteomes" id="UP000811619"/>
    </source>
</evidence>
<dbReference type="PANTHER" id="PTHR47260:SF6">
    <property type="entry name" value="THIOESTERASE DOMAIN-CONTAINING PROTEIN"/>
    <property type="match status" value="1"/>
</dbReference>
<dbReference type="InterPro" id="IPR029069">
    <property type="entry name" value="HotDog_dom_sf"/>
</dbReference>
<organism evidence="2 3">
    <name type="scientific">Claviceps africana</name>
    <dbReference type="NCBI Taxonomy" id="83212"/>
    <lineage>
        <taxon>Eukaryota</taxon>
        <taxon>Fungi</taxon>
        <taxon>Dikarya</taxon>
        <taxon>Ascomycota</taxon>
        <taxon>Pezizomycotina</taxon>
        <taxon>Sordariomycetes</taxon>
        <taxon>Hypocreomycetidae</taxon>
        <taxon>Hypocreales</taxon>
        <taxon>Clavicipitaceae</taxon>
        <taxon>Claviceps</taxon>
    </lineage>
</organism>
<dbReference type="Pfam" id="PF03061">
    <property type="entry name" value="4HBT"/>
    <property type="match status" value="1"/>
</dbReference>
<evidence type="ECO:0000313" key="2">
    <source>
        <dbReference type="EMBL" id="KAG5928397.1"/>
    </source>
</evidence>